<evidence type="ECO:0000259" key="2">
    <source>
        <dbReference type="PROSITE" id="PS50405"/>
    </source>
</evidence>
<dbReference type="Pfam" id="PF13417">
    <property type="entry name" value="GST_N_3"/>
    <property type="match status" value="1"/>
</dbReference>
<dbReference type="RefSeq" id="WP_136597500.1">
    <property type="nucleotide sequence ID" value="NZ_STGV01000001.1"/>
</dbReference>
<dbReference type="GO" id="GO:0016034">
    <property type="term" value="F:maleylacetoacetate isomerase activity"/>
    <property type="evidence" value="ECO:0007669"/>
    <property type="project" value="TreeGrafter"/>
</dbReference>
<dbReference type="SUPFAM" id="SSF52833">
    <property type="entry name" value="Thioredoxin-like"/>
    <property type="match status" value="1"/>
</dbReference>
<dbReference type="PROSITE" id="PS50404">
    <property type="entry name" value="GST_NTER"/>
    <property type="match status" value="1"/>
</dbReference>
<feature type="domain" description="GST N-terminal" evidence="1">
    <location>
        <begin position="8"/>
        <end position="84"/>
    </location>
</feature>
<dbReference type="PROSITE" id="PS50405">
    <property type="entry name" value="GST_CTER"/>
    <property type="match status" value="1"/>
</dbReference>
<keyword evidence="4" id="KW-1185">Reference proteome</keyword>
<dbReference type="GO" id="GO:0006749">
    <property type="term" value="P:glutathione metabolic process"/>
    <property type="evidence" value="ECO:0007669"/>
    <property type="project" value="TreeGrafter"/>
</dbReference>
<gene>
    <name evidence="3" type="ORF">FAA97_05625</name>
</gene>
<feature type="domain" description="GST C-terminal" evidence="2">
    <location>
        <begin position="89"/>
        <end position="227"/>
    </location>
</feature>
<dbReference type="InterPro" id="IPR036282">
    <property type="entry name" value="Glutathione-S-Trfase_C_sf"/>
</dbReference>
<reference evidence="3 4" key="1">
    <citation type="submission" date="2019-04" db="EMBL/GenBank/DDBJ databases">
        <title>Genome sequence of strain shin9-1.</title>
        <authorList>
            <person name="Gao J."/>
            <person name="Sun J."/>
        </authorList>
    </citation>
    <scope>NUCLEOTIDE SEQUENCE [LARGE SCALE GENOMIC DNA]</scope>
    <source>
        <strain evidence="4">shin9-1</strain>
    </source>
</reference>
<dbReference type="SUPFAM" id="SSF47616">
    <property type="entry name" value="GST C-terminal domain-like"/>
    <property type="match status" value="1"/>
</dbReference>
<evidence type="ECO:0000313" key="4">
    <source>
        <dbReference type="Proteomes" id="UP000308828"/>
    </source>
</evidence>
<proteinExistence type="predicted"/>
<dbReference type="GO" id="GO:0006559">
    <property type="term" value="P:L-phenylalanine catabolic process"/>
    <property type="evidence" value="ECO:0007669"/>
    <property type="project" value="TreeGrafter"/>
</dbReference>
<evidence type="ECO:0000313" key="3">
    <source>
        <dbReference type="EMBL" id="THV25664.1"/>
    </source>
</evidence>
<comment type="caution">
    <text evidence="3">The sequence shown here is derived from an EMBL/GenBank/DDBJ whole genome shotgun (WGS) entry which is preliminary data.</text>
</comment>
<dbReference type="CDD" id="cd03202">
    <property type="entry name" value="GST_C_etherase_LigE"/>
    <property type="match status" value="1"/>
</dbReference>
<keyword evidence="3" id="KW-0808">Transferase</keyword>
<dbReference type="InterPro" id="IPR054416">
    <property type="entry name" value="GST_UstS-like_C"/>
</dbReference>
<dbReference type="EMBL" id="STGV01000001">
    <property type="protein sequence ID" value="THV25664.1"/>
    <property type="molecule type" value="Genomic_DNA"/>
</dbReference>
<dbReference type="InterPro" id="IPR004045">
    <property type="entry name" value="Glutathione_S-Trfase_N"/>
</dbReference>
<dbReference type="InterPro" id="IPR010987">
    <property type="entry name" value="Glutathione-S-Trfase_C-like"/>
</dbReference>
<accession>A0A4S8PBQ7</accession>
<sequence>MAITLYSLCGANEARPFSPHCWKVVMALRHKGLDFEERPLAFTAIPSVENGFSKTVPILRDGVHLVADSFDIATYLDEAYPDHPTLLGGEAGRALTRFVESFSQAVIHPAVTRIAICDIHDMLAPIDQAYFRQSRRERLGREIEEVAAGRDAEIAAFPAKLLALRHMLGHQPFIGGERPLFADYIVFGALQWLRISTGSVHLPADDKVSVWFERLLDLYEGHARKVA</sequence>
<dbReference type="OrthoDB" id="508035at2"/>
<dbReference type="Pfam" id="PF22041">
    <property type="entry name" value="GST_C_7"/>
    <property type="match status" value="1"/>
</dbReference>
<dbReference type="InterPro" id="IPR036249">
    <property type="entry name" value="Thioredoxin-like_sf"/>
</dbReference>
<organism evidence="3 4">
    <name type="scientific">Peteryoungia ipomoeae</name>
    <dbReference type="NCBI Taxonomy" id="1210932"/>
    <lineage>
        <taxon>Bacteria</taxon>
        <taxon>Pseudomonadati</taxon>
        <taxon>Pseudomonadota</taxon>
        <taxon>Alphaproteobacteria</taxon>
        <taxon>Hyphomicrobiales</taxon>
        <taxon>Rhizobiaceae</taxon>
        <taxon>Peteryoungia</taxon>
    </lineage>
</organism>
<dbReference type="Proteomes" id="UP000308828">
    <property type="component" value="Unassembled WGS sequence"/>
</dbReference>
<dbReference type="AlphaFoldDB" id="A0A4S8PBQ7"/>
<dbReference type="CDD" id="cd03038">
    <property type="entry name" value="GST_N_etherase_LigE"/>
    <property type="match status" value="1"/>
</dbReference>
<protein>
    <submittedName>
        <fullName evidence="3">Glutathione S-transferase family protein</fullName>
    </submittedName>
</protein>
<name>A0A4S8PBQ7_9HYPH</name>
<dbReference type="PANTHER" id="PTHR42673:SF4">
    <property type="entry name" value="MALEYLACETOACETATE ISOMERASE"/>
    <property type="match status" value="1"/>
</dbReference>
<dbReference type="PANTHER" id="PTHR42673">
    <property type="entry name" value="MALEYLACETOACETATE ISOMERASE"/>
    <property type="match status" value="1"/>
</dbReference>
<dbReference type="GO" id="GO:0004364">
    <property type="term" value="F:glutathione transferase activity"/>
    <property type="evidence" value="ECO:0007669"/>
    <property type="project" value="TreeGrafter"/>
</dbReference>
<evidence type="ECO:0000259" key="1">
    <source>
        <dbReference type="PROSITE" id="PS50404"/>
    </source>
</evidence>
<dbReference type="Gene3D" id="1.20.1050.10">
    <property type="match status" value="1"/>
</dbReference>
<dbReference type="Gene3D" id="3.40.30.10">
    <property type="entry name" value="Glutaredoxin"/>
    <property type="match status" value="1"/>
</dbReference>